<feature type="domain" description="CCHC-type" evidence="7">
    <location>
        <begin position="127"/>
        <end position="143"/>
    </location>
</feature>
<keyword evidence="6" id="KW-0863">Zinc-finger</keyword>
<dbReference type="InterPro" id="IPR001878">
    <property type="entry name" value="Znf_CCHC"/>
</dbReference>
<sequence>MYGKFSPARIPGQALLRLSKCYQRHDESIANYVIRLKSLGNEILAEDLQNAVQENIPGLKQKCEELVLNQFRIGIKKELMKQLTPLLMRTENLNLETAEKFAKQFELSELMINSRNQSSVVMTVQERKCFYCGKNNHFSQNCRFRIDERNKRNYSNQHHNFQNVRQETPKQQHYRYENYKTNYNHHQQHPSRFHVNNFQKHNFRYNNKSFHNDNVPRDYSFLRRNNTYKEELDVNTVKSEEHPIATPLWDRDTIKEQQQIDNFCKTILNQLQDQNEDNFGFYQDCEGLLYKSEDKKDMFYFVLLFVSATIVKCENQIFESGSANTDCACEIEKDYMEVECRCVGPEFLNIPRDLPTALISLIIEDAGIEVLKQDSLLPYASTLRDLTLINLEHFYYFETDVFLQVKQLQSIYIHRAPKLIKIQPEVFSVNLPQLKILRIVNTGLEEIPNLNNLNTDSVLHMM</sequence>
<keyword evidence="5" id="KW-0807">Transducer</keyword>
<dbReference type="EMBL" id="JARPUR010000001">
    <property type="protein sequence ID" value="KAK4885165.1"/>
    <property type="molecule type" value="Genomic_DNA"/>
</dbReference>
<dbReference type="Proteomes" id="UP001353858">
    <property type="component" value="Unassembled WGS sequence"/>
</dbReference>
<dbReference type="Gene3D" id="3.80.10.10">
    <property type="entry name" value="Ribonuclease Inhibitor"/>
    <property type="match status" value="1"/>
</dbReference>
<comment type="subcellular location">
    <subcellularLocation>
        <location evidence="1">Cell membrane</location>
        <topology evidence="1">Multi-pass membrane protein</topology>
    </subcellularLocation>
</comment>
<evidence type="ECO:0000256" key="2">
    <source>
        <dbReference type="ARBA" id="ARBA00022475"/>
    </source>
</evidence>
<evidence type="ECO:0000256" key="1">
    <source>
        <dbReference type="ARBA" id="ARBA00004651"/>
    </source>
</evidence>
<dbReference type="PANTHER" id="PTHR24372">
    <property type="entry name" value="GLYCOPROTEIN HORMONE RECEPTOR"/>
    <property type="match status" value="1"/>
</dbReference>
<dbReference type="GO" id="GO:0008270">
    <property type="term" value="F:zinc ion binding"/>
    <property type="evidence" value="ECO:0007669"/>
    <property type="project" value="UniProtKB-KW"/>
</dbReference>
<dbReference type="GO" id="GO:0008528">
    <property type="term" value="F:G protein-coupled peptide receptor activity"/>
    <property type="evidence" value="ECO:0007669"/>
    <property type="project" value="TreeGrafter"/>
</dbReference>
<dbReference type="GO" id="GO:0009755">
    <property type="term" value="P:hormone-mediated signaling pathway"/>
    <property type="evidence" value="ECO:0007669"/>
    <property type="project" value="TreeGrafter"/>
</dbReference>
<keyword evidence="3" id="KW-0297">G-protein coupled receptor</keyword>
<dbReference type="GO" id="GO:0003676">
    <property type="term" value="F:nucleic acid binding"/>
    <property type="evidence" value="ECO:0007669"/>
    <property type="project" value="InterPro"/>
</dbReference>
<evidence type="ECO:0000256" key="5">
    <source>
        <dbReference type="ARBA" id="ARBA00023224"/>
    </source>
</evidence>
<name>A0AAN7SSM7_9COLE</name>
<evidence type="ECO:0000256" key="3">
    <source>
        <dbReference type="ARBA" id="ARBA00023040"/>
    </source>
</evidence>
<organism evidence="8 9">
    <name type="scientific">Aquatica leii</name>
    <dbReference type="NCBI Taxonomy" id="1421715"/>
    <lineage>
        <taxon>Eukaryota</taxon>
        <taxon>Metazoa</taxon>
        <taxon>Ecdysozoa</taxon>
        <taxon>Arthropoda</taxon>
        <taxon>Hexapoda</taxon>
        <taxon>Insecta</taxon>
        <taxon>Pterygota</taxon>
        <taxon>Neoptera</taxon>
        <taxon>Endopterygota</taxon>
        <taxon>Coleoptera</taxon>
        <taxon>Polyphaga</taxon>
        <taxon>Elateriformia</taxon>
        <taxon>Elateroidea</taxon>
        <taxon>Lampyridae</taxon>
        <taxon>Luciolinae</taxon>
        <taxon>Aquatica</taxon>
    </lineage>
</organism>
<dbReference type="PROSITE" id="PS50158">
    <property type="entry name" value="ZF_CCHC"/>
    <property type="match status" value="1"/>
</dbReference>
<dbReference type="InterPro" id="IPR032675">
    <property type="entry name" value="LRR_dom_sf"/>
</dbReference>
<dbReference type="SUPFAM" id="SSF52058">
    <property type="entry name" value="L domain-like"/>
    <property type="match status" value="1"/>
</dbReference>
<evidence type="ECO:0000256" key="4">
    <source>
        <dbReference type="ARBA" id="ARBA00023170"/>
    </source>
</evidence>
<evidence type="ECO:0000313" key="9">
    <source>
        <dbReference type="Proteomes" id="UP001353858"/>
    </source>
</evidence>
<evidence type="ECO:0000313" key="8">
    <source>
        <dbReference type="EMBL" id="KAK4885165.1"/>
    </source>
</evidence>
<keyword evidence="9" id="KW-1185">Reference proteome</keyword>
<dbReference type="SUPFAM" id="SSF57756">
    <property type="entry name" value="Retrovirus zinc finger-like domains"/>
    <property type="match status" value="1"/>
</dbReference>
<comment type="caution">
    <text evidence="8">The sequence shown here is derived from an EMBL/GenBank/DDBJ whole genome shotgun (WGS) entry which is preliminary data.</text>
</comment>
<dbReference type="AlphaFoldDB" id="A0AAN7SSM7"/>
<dbReference type="PANTHER" id="PTHR24372:SF74">
    <property type="entry name" value="LP13728P"/>
    <property type="match status" value="1"/>
</dbReference>
<protein>
    <recommendedName>
        <fullName evidence="7">CCHC-type domain-containing protein</fullName>
    </recommendedName>
</protein>
<gene>
    <name evidence="8" type="ORF">RN001_001436</name>
</gene>
<keyword evidence="2" id="KW-0472">Membrane</keyword>
<accession>A0AAN7SSM7</accession>
<keyword evidence="4" id="KW-0675">Receptor</keyword>
<keyword evidence="6" id="KW-0479">Metal-binding</keyword>
<keyword evidence="6" id="KW-0862">Zinc</keyword>
<dbReference type="InterPro" id="IPR036875">
    <property type="entry name" value="Znf_CCHC_sf"/>
</dbReference>
<evidence type="ECO:0000259" key="7">
    <source>
        <dbReference type="PROSITE" id="PS50158"/>
    </source>
</evidence>
<evidence type="ECO:0000256" key="6">
    <source>
        <dbReference type="PROSITE-ProRule" id="PRU00047"/>
    </source>
</evidence>
<dbReference type="GO" id="GO:0007189">
    <property type="term" value="P:adenylate cyclase-activating G protein-coupled receptor signaling pathway"/>
    <property type="evidence" value="ECO:0007669"/>
    <property type="project" value="TreeGrafter"/>
</dbReference>
<proteinExistence type="predicted"/>
<reference evidence="9" key="1">
    <citation type="submission" date="2023-01" db="EMBL/GenBank/DDBJ databases">
        <title>Key to firefly adult light organ development and bioluminescence: homeobox transcription factors regulate luciferase expression and transportation to peroxisome.</title>
        <authorList>
            <person name="Fu X."/>
        </authorList>
    </citation>
    <scope>NUCLEOTIDE SEQUENCE [LARGE SCALE GENOMIC DNA]</scope>
</reference>
<dbReference type="GO" id="GO:0005886">
    <property type="term" value="C:plasma membrane"/>
    <property type="evidence" value="ECO:0007669"/>
    <property type="project" value="UniProtKB-SubCell"/>
</dbReference>
<keyword evidence="2" id="KW-1003">Cell membrane</keyword>